<dbReference type="Proteomes" id="UP001140973">
    <property type="component" value="Unassembled WGS sequence"/>
</dbReference>
<dbReference type="RefSeq" id="WP_274674176.1">
    <property type="nucleotide sequence ID" value="NZ_JAKNAO010000001.1"/>
</dbReference>
<evidence type="ECO:0008006" key="4">
    <source>
        <dbReference type="Google" id="ProtNLM"/>
    </source>
</evidence>
<dbReference type="PROSITE" id="PS51257">
    <property type="entry name" value="PROKAR_LIPOPROTEIN"/>
    <property type="match status" value="1"/>
</dbReference>
<name>A0A9X4J1H1_9VIBR</name>
<gene>
    <name evidence="2" type="ORF">L9W73_15195</name>
</gene>
<reference evidence="2" key="1">
    <citation type="submission" date="2022-02" db="EMBL/GenBank/DDBJ databases">
        <title>Emergence and expansion in Europe of a Vibrio aestuarianus clonal complex pathogenic for oysters.</title>
        <authorList>
            <person name="Mesnil A."/>
            <person name="Travers M.-A."/>
        </authorList>
    </citation>
    <scope>NUCLEOTIDE SEQUENCE</scope>
    <source>
        <strain evidence="2">151-ITT-15-cp-1</strain>
    </source>
</reference>
<dbReference type="AlphaFoldDB" id="A0A9X4J1H1"/>
<sequence>MKNRSCVITVFVLLTSVGCTSTPQSTTEITEDQLRAQAAKNAVAQEKASSVVSSVPSWAINPPKADETGVYGVGIGESSKLNLAMKKSALSAHYELAKSLGQELSGNEQSYVQDSSSGMTEQYTQVIDSLVAEIPIQGFEVVQQELVTLEGKFTSYQLLKLPYEQFNKALQTNDSSNHNDQIEKAFTELKERVSLKIGSTSKQ</sequence>
<evidence type="ECO:0000256" key="1">
    <source>
        <dbReference type="SAM" id="SignalP"/>
    </source>
</evidence>
<dbReference type="EMBL" id="JAKNAP010000076">
    <property type="protein sequence ID" value="MDE1358638.1"/>
    <property type="molecule type" value="Genomic_DNA"/>
</dbReference>
<organism evidence="2 3">
    <name type="scientific">Vibrio aestuarianus</name>
    <dbReference type="NCBI Taxonomy" id="28171"/>
    <lineage>
        <taxon>Bacteria</taxon>
        <taxon>Pseudomonadati</taxon>
        <taxon>Pseudomonadota</taxon>
        <taxon>Gammaproteobacteria</taxon>
        <taxon>Vibrionales</taxon>
        <taxon>Vibrionaceae</taxon>
        <taxon>Vibrio</taxon>
    </lineage>
</organism>
<evidence type="ECO:0000313" key="2">
    <source>
        <dbReference type="EMBL" id="MDE1358638.1"/>
    </source>
</evidence>
<comment type="caution">
    <text evidence="2">The sequence shown here is derived from an EMBL/GenBank/DDBJ whole genome shotgun (WGS) entry which is preliminary data.</text>
</comment>
<protein>
    <recommendedName>
        <fullName evidence="4">LPP20 lipoprotein</fullName>
    </recommendedName>
</protein>
<proteinExistence type="predicted"/>
<evidence type="ECO:0000313" key="3">
    <source>
        <dbReference type="Proteomes" id="UP001140973"/>
    </source>
</evidence>
<accession>A0A9X4J1H1</accession>
<keyword evidence="1" id="KW-0732">Signal</keyword>
<feature type="chain" id="PRO_5040940922" description="LPP20 lipoprotein" evidence="1">
    <location>
        <begin position="22"/>
        <end position="203"/>
    </location>
</feature>
<dbReference type="Gene3D" id="3.10.28.20">
    <property type="entry name" value="Acetamidase/Formamidase-like domains"/>
    <property type="match status" value="1"/>
</dbReference>
<feature type="signal peptide" evidence="1">
    <location>
        <begin position="1"/>
        <end position="21"/>
    </location>
</feature>